<evidence type="ECO:0000256" key="1">
    <source>
        <dbReference type="ARBA" id="ARBA00005254"/>
    </source>
</evidence>
<sequence>MTYDSVRLSREGEVATLTLAHPKGAFGPATWRDLPLALGELGDARVLVVRGERHFSVGLDVAATAPVIAPALGDPARFKAVVDEMHAAIEGLAALPVPVVAAIDGWCIGAGLELAAACDLRLCSAGARFSLPEVKLGITADLGGLQRLPLLIGRGRAAHLALTGEPIDAATAERWGLVTEVLPDAESLYARARNLAAHLASLPPKAVEGTKRTLQDGLTHAESLAAAVEWNARHMTAEGLKLPAVSRQPLAPERQS</sequence>
<name>A0ABM8A944_9DEIO</name>
<keyword evidence="3" id="KW-1185">Reference proteome</keyword>
<dbReference type="InterPro" id="IPR045002">
    <property type="entry name" value="Ech1-like"/>
</dbReference>
<dbReference type="InterPro" id="IPR001753">
    <property type="entry name" value="Enoyl-CoA_hydra/iso"/>
</dbReference>
<evidence type="ECO:0000313" key="2">
    <source>
        <dbReference type="EMBL" id="BDP40272.1"/>
    </source>
</evidence>
<accession>A0ABM8A944</accession>
<proteinExistence type="inferred from homology"/>
<dbReference type="EMBL" id="AP026560">
    <property type="protein sequence ID" value="BDP40272.1"/>
    <property type="molecule type" value="Genomic_DNA"/>
</dbReference>
<dbReference type="CDD" id="cd06558">
    <property type="entry name" value="crotonase-like"/>
    <property type="match status" value="1"/>
</dbReference>
<dbReference type="InterPro" id="IPR029045">
    <property type="entry name" value="ClpP/crotonase-like_dom_sf"/>
</dbReference>
<evidence type="ECO:0000313" key="3">
    <source>
        <dbReference type="Proteomes" id="UP001064971"/>
    </source>
</evidence>
<dbReference type="Gene3D" id="3.90.226.10">
    <property type="entry name" value="2-enoyl-CoA Hydratase, Chain A, domain 1"/>
    <property type="match status" value="1"/>
</dbReference>
<organism evidence="2 3">
    <name type="scientific">Deinococcus aetherius</name>
    <dbReference type="NCBI Taxonomy" id="200252"/>
    <lineage>
        <taxon>Bacteria</taxon>
        <taxon>Thermotogati</taxon>
        <taxon>Deinococcota</taxon>
        <taxon>Deinococci</taxon>
        <taxon>Deinococcales</taxon>
        <taxon>Deinococcaceae</taxon>
        <taxon>Deinococcus</taxon>
    </lineage>
</organism>
<gene>
    <name evidence="2" type="ORF">DAETH_02410</name>
</gene>
<dbReference type="Proteomes" id="UP001064971">
    <property type="component" value="Chromosome"/>
</dbReference>
<dbReference type="SUPFAM" id="SSF52096">
    <property type="entry name" value="ClpP/crotonase"/>
    <property type="match status" value="1"/>
</dbReference>
<comment type="similarity">
    <text evidence="1">Belongs to the enoyl-CoA hydratase/isomerase family.</text>
</comment>
<dbReference type="PANTHER" id="PTHR43149">
    <property type="entry name" value="ENOYL-COA HYDRATASE"/>
    <property type="match status" value="1"/>
</dbReference>
<reference evidence="2" key="1">
    <citation type="submission" date="2022-07" db="EMBL/GenBank/DDBJ databases">
        <title>Complete Genome Sequence of the Radioresistant Bacterium Deinococcus aetherius ST0316, Isolated from the Air Dust collected in Lower Stratosphere above Japan.</title>
        <authorList>
            <person name="Satoh K."/>
            <person name="Hagiwara K."/>
            <person name="Katsumata K."/>
            <person name="Kubo A."/>
            <person name="Yokobori S."/>
            <person name="Yamagishi A."/>
            <person name="Oono Y."/>
            <person name="Narumi I."/>
        </authorList>
    </citation>
    <scope>NUCLEOTIDE SEQUENCE</scope>
    <source>
        <strain evidence="2">ST0316</strain>
    </source>
</reference>
<protein>
    <submittedName>
        <fullName evidence="2">Enoyl-CoA hydratase</fullName>
    </submittedName>
</protein>
<dbReference type="PANTHER" id="PTHR43149:SF1">
    <property type="entry name" value="DELTA(3,5)-DELTA(2,4)-DIENOYL-COA ISOMERASE, MITOCHONDRIAL"/>
    <property type="match status" value="1"/>
</dbReference>
<dbReference type="Pfam" id="PF00378">
    <property type="entry name" value="ECH_1"/>
    <property type="match status" value="1"/>
</dbReference>
<dbReference type="RefSeq" id="WP_264776142.1">
    <property type="nucleotide sequence ID" value="NZ_AP026560.1"/>
</dbReference>